<dbReference type="NCBIfam" id="NF046101">
    <property type="entry name" value="PA3496_fam"/>
    <property type="match status" value="1"/>
</dbReference>
<keyword evidence="2" id="KW-1185">Reference proteome</keyword>
<organism evidence="1 2">
    <name type="scientific">Vibrio variabilis</name>
    <dbReference type="NCBI Taxonomy" id="990271"/>
    <lineage>
        <taxon>Bacteria</taxon>
        <taxon>Pseudomonadati</taxon>
        <taxon>Pseudomonadota</taxon>
        <taxon>Gammaproteobacteria</taxon>
        <taxon>Vibrionales</taxon>
        <taxon>Vibrionaceae</taxon>
        <taxon>Vibrio</taxon>
    </lineage>
</organism>
<proteinExistence type="predicted"/>
<reference evidence="2" key="2">
    <citation type="submission" date="2014-09" db="EMBL/GenBank/DDBJ databases">
        <authorList>
            <consortium name="NBRP consortium"/>
            <person name="Sawabe T."/>
            <person name="Meirelles P."/>
            <person name="Nakanishi M."/>
            <person name="Sayaka M."/>
            <person name="Hattori M."/>
            <person name="Ohkuma M."/>
        </authorList>
    </citation>
    <scope>NUCLEOTIDE SEQUENCE [LARGE SCALE GENOMIC DNA]</scope>
    <source>
        <strain evidence="2">JCM 19239</strain>
    </source>
</reference>
<reference evidence="2" key="1">
    <citation type="submission" date="2014-09" db="EMBL/GenBank/DDBJ databases">
        <title>Vibrio variabilis JCM 19239. (C206) whole genome shotgun sequence.</title>
        <authorList>
            <person name="Sawabe T."/>
            <person name="Meirelles P."/>
            <person name="Nakanishi M."/>
            <person name="Sayaka M."/>
            <person name="Hattori M."/>
            <person name="Ohkuma M."/>
        </authorList>
    </citation>
    <scope>NUCLEOTIDE SEQUENCE [LARGE SCALE GENOMIC DNA]</scope>
    <source>
        <strain evidence="2">JCM 19239</strain>
    </source>
</reference>
<dbReference type="Proteomes" id="UP000029223">
    <property type="component" value="Unassembled WGS sequence"/>
</dbReference>
<gene>
    <name evidence="1" type="ORF">JCM19239_1456</name>
</gene>
<evidence type="ECO:0000313" key="2">
    <source>
        <dbReference type="Proteomes" id="UP000029223"/>
    </source>
</evidence>
<protein>
    <submittedName>
        <fullName evidence="1">Uncharacterized protein</fullName>
    </submittedName>
</protein>
<comment type="caution">
    <text evidence="1">The sequence shown here is derived from an EMBL/GenBank/DDBJ whole genome shotgun (WGS) entry which is preliminary data.</text>
</comment>
<evidence type="ECO:0000313" key="1">
    <source>
        <dbReference type="EMBL" id="GAL27735.1"/>
    </source>
</evidence>
<name>A0ABQ0JG36_9VIBR</name>
<accession>A0ABQ0JG36</accession>
<sequence>MYPNTFDTTALSDTDVTSELIDPKENIHFKKESSPPPCSVITRRRIEAILEEQALRKQWEL</sequence>
<dbReference type="InterPro" id="IPR058059">
    <property type="entry name" value="PA3496-like"/>
</dbReference>
<dbReference type="EMBL" id="BBMS01000033">
    <property type="protein sequence ID" value="GAL27735.1"/>
    <property type="molecule type" value="Genomic_DNA"/>
</dbReference>